<organism evidence="2 3">
    <name type="scientific">Triparma retinervis</name>
    <dbReference type="NCBI Taxonomy" id="2557542"/>
    <lineage>
        <taxon>Eukaryota</taxon>
        <taxon>Sar</taxon>
        <taxon>Stramenopiles</taxon>
        <taxon>Ochrophyta</taxon>
        <taxon>Bolidophyceae</taxon>
        <taxon>Parmales</taxon>
        <taxon>Triparmaceae</taxon>
        <taxon>Triparma</taxon>
    </lineage>
</organism>
<sequence length="611" mass="68839">MAGPGNGRVGAVDYFFLSLLFAFLLLPKSSRAQFQNGTSKFEQKLQKGEEELREEIRSHDDVKEYFFPEKLFADVNIYRTEIPLSQDFTIGVMVNPCGDNSTGSPDTWLGYDCCMERFGDGEYGYLNADAMETMDLVYPLFRAARSDPPIPSASDEIFENIVLVDDRGAQKSMLTSRRADDEIVVDEECKGIHDPHPYCMGVRLRKKMYSQMAACTDNNETVNAMLECYSPDGVRSTHCMQVSYTQSAFVHICGQEFADDPHCGTFLEIHRLNGSPDDPEETLIGETKLLTRETSGMMTTTIPLFYRFDPTRILCEFKETVIRVGTIVLIKEQAPSCCCPAVYNTLNREGRFMCPNKPGTSHGPFADSVNTLEEEIARDASRGNYPFCPIMSESEDMMACSKQASLGFSQDTRIEKKGGQFGSQMRYYSTPCAHVNQTNHDTKGYGWTSPDLKKSYNEKCDYFASCGKLDSEQQNCVGGDDKFTFAGYMGKIVSIPENLDDPNGIYTVTFNDGRTSYGFLLSDLEMQEPDYNYELWYVQRTPYDLVIQQRKPFKVISPKCTYDIVNQRYFPYAQLDAKGEPMNQGDGGFDGKIEAPDYTDGEVFYQAEGAP</sequence>
<dbReference type="EMBL" id="BRXZ01000193">
    <property type="protein sequence ID" value="GMI07143.1"/>
    <property type="molecule type" value="Genomic_DNA"/>
</dbReference>
<evidence type="ECO:0000313" key="2">
    <source>
        <dbReference type="EMBL" id="GMI07143.1"/>
    </source>
</evidence>
<protein>
    <submittedName>
        <fullName evidence="2">Uncharacterized protein</fullName>
    </submittedName>
</protein>
<dbReference type="OrthoDB" id="96140at2759"/>
<feature type="chain" id="PRO_5040898869" evidence="1">
    <location>
        <begin position="33"/>
        <end position="611"/>
    </location>
</feature>
<dbReference type="Proteomes" id="UP001165082">
    <property type="component" value="Unassembled WGS sequence"/>
</dbReference>
<evidence type="ECO:0000313" key="3">
    <source>
        <dbReference type="Proteomes" id="UP001165082"/>
    </source>
</evidence>
<evidence type="ECO:0000256" key="1">
    <source>
        <dbReference type="SAM" id="SignalP"/>
    </source>
</evidence>
<proteinExistence type="predicted"/>
<comment type="caution">
    <text evidence="2">The sequence shown here is derived from an EMBL/GenBank/DDBJ whole genome shotgun (WGS) entry which is preliminary data.</text>
</comment>
<name>A0A9W7CEC0_9STRA</name>
<accession>A0A9W7CEC0</accession>
<dbReference type="AlphaFoldDB" id="A0A9W7CEC0"/>
<feature type="signal peptide" evidence="1">
    <location>
        <begin position="1"/>
        <end position="32"/>
    </location>
</feature>
<reference evidence="2" key="1">
    <citation type="submission" date="2022-07" db="EMBL/GenBank/DDBJ databases">
        <title>Genome analysis of Parmales, a sister group of diatoms, reveals the evolutionary specialization of diatoms from phago-mixotrophs to photoautotrophs.</title>
        <authorList>
            <person name="Ban H."/>
            <person name="Sato S."/>
            <person name="Yoshikawa S."/>
            <person name="Kazumasa Y."/>
            <person name="Nakamura Y."/>
            <person name="Ichinomiya M."/>
            <person name="Saitoh K."/>
            <person name="Sato N."/>
            <person name="Blanc-Mathieu R."/>
            <person name="Endo H."/>
            <person name="Kuwata A."/>
            <person name="Ogata H."/>
        </authorList>
    </citation>
    <scope>NUCLEOTIDE SEQUENCE</scope>
</reference>
<keyword evidence="3" id="KW-1185">Reference proteome</keyword>
<gene>
    <name evidence="2" type="ORF">TrRE_jg9870</name>
</gene>
<keyword evidence="1" id="KW-0732">Signal</keyword>